<feature type="region of interest" description="Disordered" evidence="1">
    <location>
        <begin position="32"/>
        <end position="116"/>
    </location>
</feature>
<proteinExistence type="predicted"/>
<evidence type="ECO:0000259" key="2">
    <source>
        <dbReference type="Pfam" id="PF20700"/>
    </source>
</evidence>
<name>A0A7M5X0I9_9CNID</name>
<dbReference type="EnsemblMetazoa" id="CLYHEMT015758.1">
    <property type="protein sequence ID" value="CLYHEMP015758.1"/>
    <property type="gene ID" value="CLYHEMG015758"/>
</dbReference>
<feature type="compositionally biased region" description="Low complexity" evidence="1">
    <location>
        <begin position="66"/>
        <end position="89"/>
    </location>
</feature>
<dbReference type="InterPro" id="IPR049012">
    <property type="entry name" value="Mutator_transp_dom"/>
</dbReference>
<sequence length="296" mass="32761">MGKLKSRTARKYKPKRKFYGNRYTLSRAFADTNEDTFCSSQEESRSVVTSSSATFPVTVEEPGPSAPSQSTLPSSTTPTDTTTDSINPPLVSASSSKINPLLEEDTAPNNSTDDDGLSGFRLMDTSILNDIIRKLPCPDCFVNDLKLIEQKSKNGFASEFTLKCSASNKCGKAFEVNRRIVYSMRQVGVGYAVLSKFSSYMNMPSSMCKTTYNKVNYVLKTAAETVKPIYNDLSQPSLLSKFLHGKTQNANESFHGMIWNRIPKTCFVGRNVFELGVYDAICHFNVGTKAAIEIFK</sequence>
<evidence type="ECO:0000313" key="3">
    <source>
        <dbReference type="EnsemblMetazoa" id="CLYHEMP015758.1"/>
    </source>
</evidence>
<organism evidence="3 4">
    <name type="scientific">Clytia hemisphaerica</name>
    <dbReference type="NCBI Taxonomy" id="252671"/>
    <lineage>
        <taxon>Eukaryota</taxon>
        <taxon>Metazoa</taxon>
        <taxon>Cnidaria</taxon>
        <taxon>Hydrozoa</taxon>
        <taxon>Hydroidolina</taxon>
        <taxon>Leptothecata</taxon>
        <taxon>Obeliida</taxon>
        <taxon>Clytiidae</taxon>
        <taxon>Clytia</taxon>
    </lineage>
</organism>
<dbReference type="Proteomes" id="UP000594262">
    <property type="component" value="Unplaced"/>
</dbReference>
<reference evidence="3" key="1">
    <citation type="submission" date="2021-01" db="UniProtKB">
        <authorList>
            <consortium name="EnsemblMetazoa"/>
        </authorList>
    </citation>
    <scope>IDENTIFICATION</scope>
</reference>
<feature type="compositionally biased region" description="Acidic residues" evidence="1">
    <location>
        <begin position="102"/>
        <end position="116"/>
    </location>
</feature>
<dbReference type="GeneID" id="136820340"/>
<evidence type="ECO:0000313" key="4">
    <source>
        <dbReference type="Proteomes" id="UP000594262"/>
    </source>
</evidence>
<dbReference type="Pfam" id="PF20700">
    <property type="entry name" value="Mutator"/>
    <property type="match status" value="1"/>
</dbReference>
<keyword evidence="4" id="KW-1185">Reference proteome</keyword>
<dbReference type="RefSeq" id="XP_066932632.1">
    <property type="nucleotide sequence ID" value="XM_067076531.1"/>
</dbReference>
<feature type="domain" description="Mutator-like transposase" evidence="2">
    <location>
        <begin position="140"/>
        <end position="223"/>
    </location>
</feature>
<dbReference type="AlphaFoldDB" id="A0A7M5X0I9"/>
<dbReference type="OrthoDB" id="5972331at2759"/>
<accession>A0A7M5X0I9</accession>
<evidence type="ECO:0000256" key="1">
    <source>
        <dbReference type="SAM" id="MobiDB-lite"/>
    </source>
</evidence>
<feature type="compositionally biased region" description="Polar residues" evidence="1">
    <location>
        <begin position="35"/>
        <end position="55"/>
    </location>
</feature>
<protein>
    <recommendedName>
        <fullName evidence="2">Mutator-like transposase domain-containing protein</fullName>
    </recommendedName>
</protein>